<evidence type="ECO:0000256" key="5">
    <source>
        <dbReference type="ARBA" id="ARBA00022737"/>
    </source>
</evidence>
<sequence length="424" mass="47366">MGDCNNCTHERALTVEDDITVVFHKVDNHGRNGGGDDDDHGESGDDERTTETIHLRSNCRGYDDDDAAAAEEEKEEEEEERGSENSQEGSKKKKRLCPPAFCVRNEPAPREESAREGSEKQKRCPGIGLFYAFLSTVFFSIIALLVKTIQGVHAVEISAIRCFFQMIFTMPLLIYSKTGFLGPRDKRIYLVLRGFIGSNAMILLYYAVQQMPLADATVIMFSNPVFTSLLAWIFLKERCTIWDCVFTLFTLTGVILIARPPFIFGEDPNGIEGNYSNHLKGTIAAFAGAIGAAFTFVVLRKIGKSVHYYLSVWYYAVIGFIECVITVTILGEWKIPFCGRDRWILVLIAVLGIAGQIFLTKALQIEKAAPVALMRTFDVVLSFIFQFIFFNRAPTWWSLGGALCVVASTSGVALKKWFSNSRKS</sequence>
<accession>A0A3Q3EQN0</accession>
<organism evidence="17 18">
    <name type="scientific">Labrus bergylta</name>
    <name type="common">ballan wrasse</name>
    <dbReference type="NCBI Taxonomy" id="56723"/>
    <lineage>
        <taxon>Eukaryota</taxon>
        <taxon>Metazoa</taxon>
        <taxon>Chordata</taxon>
        <taxon>Craniata</taxon>
        <taxon>Vertebrata</taxon>
        <taxon>Euteleostomi</taxon>
        <taxon>Actinopterygii</taxon>
        <taxon>Neopterygii</taxon>
        <taxon>Teleostei</taxon>
        <taxon>Neoteleostei</taxon>
        <taxon>Acanthomorphata</taxon>
        <taxon>Eupercaria</taxon>
        <taxon>Labriformes</taxon>
        <taxon>Labridae</taxon>
        <taxon>Labrus</taxon>
    </lineage>
</organism>
<evidence type="ECO:0000256" key="8">
    <source>
        <dbReference type="ARBA" id="ARBA00023136"/>
    </source>
</evidence>
<feature type="domain" description="EamA" evidence="16">
    <location>
        <begin position="127"/>
        <end position="258"/>
    </location>
</feature>
<dbReference type="GO" id="GO:1990034">
    <property type="term" value="P:calcium ion export across plasma membrane"/>
    <property type="evidence" value="ECO:0007669"/>
    <property type="project" value="TreeGrafter"/>
</dbReference>
<keyword evidence="3" id="KW-1003">Cell membrane</keyword>
<keyword evidence="18" id="KW-1185">Reference proteome</keyword>
<dbReference type="PANTHER" id="PTHR22911:SF6">
    <property type="entry name" value="SOLUTE CARRIER FAMILY 35 MEMBER G1"/>
    <property type="match status" value="1"/>
</dbReference>
<feature type="transmembrane region" description="Helical" evidence="15">
    <location>
        <begin position="343"/>
        <end position="360"/>
    </location>
</feature>
<dbReference type="GO" id="GO:0051480">
    <property type="term" value="P:regulation of cytosolic calcium ion concentration"/>
    <property type="evidence" value="ECO:0007669"/>
    <property type="project" value="TreeGrafter"/>
</dbReference>
<dbReference type="Ensembl" id="ENSLBET00000008932.1">
    <property type="protein sequence ID" value="ENSLBEP00000008502.1"/>
    <property type="gene ID" value="ENSLBEG00000006565.1"/>
</dbReference>
<comment type="similarity">
    <text evidence="10">Belongs to the TMEM20 family.</text>
</comment>
<dbReference type="OrthoDB" id="306876at2759"/>
<evidence type="ECO:0000256" key="11">
    <source>
        <dbReference type="ARBA" id="ARBA00064541"/>
    </source>
</evidence>
<evidence type="ECO:0000256" key="7">
    <source>
        <dbReference type="ARBA" id="ARBA00022989"/>
    </source>
</evidence>
<feature type="transmembrane region" description="Helical" evidence="15">
    <location>
        <begin position="213"/>
        <end position="234"/>
    </location>
</feature>
<evidence type="ECO:0000256" key="9">
    <source>
        <dbReference type="ARBA" id="ARBA00059734"/>
    </source>
</evidence>
<proteinExistence type="inferred from homology"/>
<feature type="compositionally biased region" description="Basic and acidic residues" evidence="14">
    <location>
        <begin position="41"/>
        <end position="54"/>
    </location>
</feature>
<feature type="transmembrane region" description="Helical" evidence="15">
    <location>
        <begin position="396"/>
        <end position="414"/>
    </location>
</feature>
<feature type="region of interest" description="Disordered" evidence="14">
    <location>
        <begin position="25"/>
        <end position="93"/>
    </location>
</feature>
<dbReference type="Gene3D" id="1.10.3730.20">
    <property type="match status" value="1"/>
</dbReference>
<feature type="transmembrane region" description="Helical" evidence="15">
    <location>
        <begin position="158"/>
        <end position="176"/>
    </location>
</feature>
<keyword evidence="8 15" id="KW-0472">Membrane</keyword>
<comment type="function">
    <text evidence="9">May play a role in intracellular calcium sensing and homeostasis. May act as a negative regulator of plasma membrane calcium-transporting ATPases preventing calcium efflux from the cell.</text>
</comment>
<feature type="compositionally biased region" description="Acidic residues" evidence="14">
    <location>
        <begin position="63"/>
        <end position="81"/>
    </location>
</feature>
<keyword evidence="4 15" id="KW-0812">Transmembrane</keyword>
<comment type="subcellular location">
    <subcellularLocation>
        <location evidence="2">Cell membrane</location>
        <topology evidence="2">Multi-pass membrane protein</topology>
    </subcellularLocation>
    <subcellularLocation>
        <location evidence="1">Endoplasmic reticulum membrane</location>
        <topology evidence="1">Multi-pass membrane protein</topology>
    </subcellularLocation>
</comment>
<dbReference type="InterPro" id="IPR037185">
    <property type="entry name" value="EmrE-like"/>
</dbReference>
<evidence type="ECO:0000256" key="2">
    <source>
        <dbReference type="ARBA" id="ARBA00004651"/>
    </source>
</evidence>
<evidence type="ECO:0000256" key="6">
    <source>
        <dbReference type="ARBA" id="ARBA00022824"/>
    </source>
</evidence>
<dbReference type="RefSeq" id="XP_020498415.1">
    <property type="nucleotide sequence ID" value="XM_020642759.3"/>
</dbReference>
<feature type="transmembrane region" description="Helical" evidence="15">
    <location>
        <begin position="241"/>
        <end position="262"/>
    </location>
</feature>
<evidence type="ECO:0000256" key="1">
    <source>
        <dbReference type="ARBA" id="ARBA00004477"/>
    </source>
</evidence>
<protein>
    <recommendedName>
        <fullName evidence="12">Solute carrier family 35 member G1</fullName>
    </recommendedName>
    <alternativeName>
        <fullName evidence="13">Transmembrane protein 20</fullName>
    </alternativeName>
</protein>
<dbReference type="GeneID" id="109990586"/>
<dbReference type="Pfam" id="PF00892">
    <property type="entry name" value="EamA"/>
    <property type="match status" value="2"/>
</dbReference>
<dbReference type="PANTHER" id="PTHR22911">
    <property type="entry name" value="ACYL-MALONYL CONDENSING ENZYME-RELATED"/>
    <property type="match status" value="1"/>
</dbReference>
<reference evidence="17" key="1">
    <citation type="submission" date="2025-08" db="UniProtKB">
        <authorList>
            <consortium name="Ensembl"/>
        </authorList>
    </citation>
    <scope>IDENTIFICATION</scope>
</reference>
<evidence type="ECO:0000313" key="17">
    <source>
        <dbReference type="Ensembl" id="ENSLBEP00000008502.1"/>
    </source>
</evidence>
<dbReference type="GO" id="GO:0005886">
    <property type="term" value="C:plasma membrane"/>
    <property type="evidence" value="ECO:0007669"/>
    <property type="project" value="UniProtKB-SubCell"/>
</dbReference>
<dbReference type="InterPro" id="IPR000620">
    <property type="entry name" value="EamA_dom"/>
</dbReference>
<dbReference type="GO" id="GO:0005789">
    <property type="term" value="C:endoplasmic reticulum membrane"/>
    <property type="evidence" value="ECO:0007669"/>
    <property type="project" value="UniProtKB-SubCell"/>
</dbReference>
<dbReference type="FunFam" id="1.10.3730.20:FF:000026">
    <property type="entry name" value="Solute carrier family 35, member G1"/>
    <property type="match status" value="1"/>
</dbReference>
<feature type="domain" description="EamA" evidence="16">
    <location>
        <begin position="280"/>
        <end position="411"/>
    </location>
</feature>
<evidence type="ECO:0000256" key="10">
    <source>
        <dbReference type="ARBA" id="ARBA00061618"/>
    </source>
</evidence>
<evidence type="ECO:0000256" key="4">
    <source>
        <dbReference type="ARBA" id="ARBA00022692"/>
    </source>
</evidence>
<evidence type="ECO:0000256" key="12">
    <source>
        <dbReference type="ARBA" id="ARBA00074441"/>
    </source>
</evidence>
<dbReference type="InParanoid" id="A0A3Q3EQN0"/>
<feature type="transmembrane region" description="Helical" evidence="15">
    <location>
        <begin position="372"/>
        <end position="390"/>
    </location>
</feature>
<evidence type="ECO:0000256" key="14">
    <source>
        <dbReference type="SAM" id="MobiDB-lite"/>
    </source>
</evidence>
<feature type="transmembrane region" description="Helical" evidence="15">
    <location>
        <begin position="312"/>
        <end position="331"/>
    </location>
</feature>
<keyword evidence="5" id="KW-0677">Repeat</keyword>
<evidence type="ECO:0000256" key="3">
    <source>
        <dbReference type="ARBA" id="ARBA00022475"/>
    </source>
</evidence>
<feature type="transmembrane region" description="Helical" evidence="15">
    <location>
        <begin position="128"/>
        <end position="146"/>
    </location>
</feature>
<comment type="subunit">
    <text evidence="11">Interacts with STIM1; stimulated by depletion of intracellular calcium. Interacts with ORAI1. Interacts with the plasma membrane calcium-transporting ATPases ATP2B1 and ATP2B4. Interacts with ATP1A1, ATP2A2, KPNB1 and XPO1.</text>
</comment>
<dbReference type="GeneTree" id="ENSGT00940000153249"/>
<evidence type="ECO:0000259" key="16">
    <source>
        <dbReference type="Pfam" id="PF00892"/>
    </source>
</evidence>
<name>A0A3Q3EQN0_9LABR</name>
<dbReference type="STRING" id="56723.ENSLBEP00000008502"/>
<evidence type="ECO:0000256" key="13">
    <source>
        <dbReference type="ARBA" id="ARBA00082789"/>
    </source>
</evidence>
<evidence type="ECO:0000256" key="15">
    <source>
        <dbReference type="SAM" id="Phobius"/>
    </source>
</evidence>
<dbReference type="AlphaFoldDB" id="A0A3Q3EQN0"/>
<dbReference type="SUPFAM" id="SSF103481">
    <property type="entry name" value="Multidrug resistance efflux transporter EmrE"/>
    <property type="match status" value="2"/>
</dbReference>
<dbReference type="FunCoup" id="A0A3Q3EQN0">
    <property type="interactions" value="111"/>
</dbReference>
<feature type="transmembrane region" description="Helical" evidence="15">
    <location>
        <begin position="282"/>
        <end position="300"/>
    </location>
</feature>
<reference evidence="17" key="2">
    <citation type="submission" date="2025-09" db="UniProtKB">
        <authorList>
            <consortium name="Ensembl"/>
        </authorList>
    </citation>
    <scope>IDENTIFICATION</scope>
</reference>
<keyword evidence="7 15" id="KW-1133">Transmembrane helix</keyword>
<keyword evidence="6" id="KW-0256">Endoplasmic reticulum</keyword>
<dbReference type="Proteomes" id="UP000261660">
    <property type="component" value="Unplaced"/>
</dbReference>
<evidence type="ECO:0000313" key="18">
    <source>
        <dbReference type="Proteomes" id="UP000261660"/>
    </source>
</evidence>
<feature type="transmembrane region" description="Helical" evidence="15">
    <location>
        <begin position="188"/>
        <end position="207"/>
    </location>
</feature>